<dbReference type="SUPFAM" id="SSF53335">
    <property type="entry name" value="S-adenosyl-L-methionine-dependent methyltransferases"/>
    <property type="match status" value="1"/>
</dbReference>
<dbReference type="Gene3D" id="3.40.50.150">
    <property type="entry name" value="Vaccinia Virus protein VP39"/>
    <property type="match status" value="1"/>
</dbReference>
<dbReference type="InterPro" id="IPR029063">
    <property type="entry name" value="SAM-dependent_MTases_sf"/>
</dbReference>
<name>A0AB34III5_PRYPA</name>
<comment type="caution">
    <text evidence="1">The sequence shown here is derived from an EMBL/GenBank/DDBJ whole genome shotgun (WGS) entry which is preliminary data.</text>
</comment>
<sequence length="267" mass="27934">MERRELFVGGRRVLLYAPTASEISKAVDGNSCGPGDAELHTWAVPWESGLFAQLSHWDLSAADVLDLGCGLGLAGVFAMLQGAKSVCFADRSHRAVELALLSAAENRGPEARCEVRGRQGCWAQAASAAPWPEVDLILGNEIVYVTEACGELTALLRSSVLRPGGMAVFSGCDRGLSDTFQAQLIAAGFIVQCGNGFAPGSDGATPNPTILLLVLKPEVGQEPSALSSLSSVFIRPEAWQDTGSTKAKFAPPPCVASSIMPPTPPTP</sequence>
<keyword evidence="2" id="KW-1185">Reference proteome</keyword>
<proteinExistence type="predicted"/>
<dbReference type="PANTHER" id="PTHR14614">
    <property type="entry name" value="HEPATOCELLULAR CARCINOMA-ASSOCIATED ANTIGEN"/>
    <property type="match status" value="1"/>
</dbReference>
<dbReference type="AlphaFoldDB" id="A0AB34III5"/>
<dbReference type="EMBL" id="JBGBPQ010000027">
    <property type="protein sequence ID" value="KAL1498716.1"/>
    <property type="molecule type" value="Genomic_DNA"/>
</dbReference>
<dbReference type="Pfam" id="PF06325">
    <property type="entry name" value="PrmA"/>
    <property type="match status" value="1"/>
</dbReference>
<dbReference type="CDD" id="cd02440">
    <property type="entry name" value="AdoMet_MTases"/>
    <property type="match status" value="1"/>
</dbReference>
<gene>
    <name evidence="1" type="ORF">AB1Y20_014026</name>
</gene>
<evidence type="ECO:0000313" key="1">
    <source>
        <dbReference type="EMBL" id="KAL1498716.1"/>
    </source>
</evidence>
<accession>A0AB34III5</accession>
<evidence type="ECO:0000313" key="2">
    <source>
        <dbReference type="Proteomes" id="UP001515480"/>
    </source>
</evidence>
<organism evidence="1 2">
    <name type="scientific">Prymnesium parvum</name>
    <name type="common">Toxic golden alga</name>
    <dbReference type="NCBI Taxonomy" id="97485"/>
    <lineage>
        <taxon>Eukaryota</taxon>
        <taxon>Haptista</taxon>
        <taxon>Haptophyta</taxon>
        <taxon>Prymnesiophyceae</taxon>
        <taxon>Prymnesiales</taxon>
        <taxon>Prymnesiaceae</taxon>
        <taxon>Prymnesium</taxon>
    </lineage>
</organism>
<evidence type="ECO:0008006" key="3">
    <source>
        <dbReference type="Google" id="ProtNLM"/>
    </source>
</evidence>
<dbReference type="InterPro" id="IPR019410">
    <property type="entry name" value="Methyltransf_16"/>
</dbReference>
<dbReference type="Proteomes" id="UP001515480">
    <property type="component" value="Unassembled WGS sequence"/>
</dbReference>
<reference evidence="1 2" key="1">
    <citation type="journal article" date="2024" name="Science">
        <title>Giant polyketide synthase enzymes in the biosynthesis of giant marine polyether toxins.</title>
        <authorList>
            <person name="Fallon T.R."/>
            <person name="Shende V.V."/>
            <person name="Wierzbicki I.H."/>
            <person name="Pendleton A.L."/>
            <person name="Watervoot N.F."/>
            <person name="Auber R.P."/>
            <person name="Gonzalez D.J."/>
            <person name="Wisecaver J.H."/>
            <person name="Moore B.S."/>
        </authorList>
    </citation>
    <scope>NUCLEOTIDE SEQUENCE [LARGE SCALE GENOMIC DNA]</scope>
    <source>
        <strain evidence="1 2">12B1</strain>
    </source>
</reference>
<protein>
    <recommendedName>
        <fullName evidence="3">Calmodulin-lysine N-methyltransferase</fullName>
    </recommendedName>
</protein>